<dbReference type="PIRSF" id="PIRSF000267">
    <property type="entry name" value="Cyt_oxidse_sub2"/>
    <property type="match status" value="1"/>
</dbReference>
<organism evidence="13 14">
    <name type="scientific">Acinetobacter marinus</name>
    <dbReference type="NCBI Taxonomy" id="281375"/>
    <lineage>
        <taxon>Bacteria</taxon>
        <taxon>Pseudomonadati</taxon>
        <taxon>Pseudomonadota</taxon>
        <taxon>Gammaproteobacteria</taxon>
        <taxon>Moraxellales</taxon>
        <taxon>Moraxellaceae</taxon>
        <taxon>Acinetobacter</taxon>
    </lineage>
</organism>
<evidence type="ECO:0000256" key="11">
    <source>
        <dbReference type="ARBA" id="ARBA00023136"/>
    </source>
</evidence>
<feature type="transmembrane region" description="Helical" evidence="12">
    <location>
        <begin position="77"/>
        <end position="99"/>
    </location>
</feature>
<protein>
    <submittedName>
        <fullName evidence="13">Cytochrome bd-I ubiquinol oxidase subunit 2 apoprotein</fullName>
    </submittedName>
</protein>
<evidence type="ECO:0000256" key="3">
    <source>
        <dbReference type="ARBA" id="ARBA00022448"/>
    </source>
</evidence>
<evidence type="ECO:0000256" key="9">
    <source>
        <dbReference type="ARBA" id="ARBA00022989"/>
    </source>
</evidence>
<feature type="transmembrane region" description="Helical" evidence="12">
    <location>
        <begin position="9"/>
        <end position="28"/>
    </location>
</feature>
<dbReference type="GO" id="GO:0016682">
    <property type="term" value="F:oxidoreductase activity, acting on diphenols and related substances as donors, oxygen as acceptor"/>
    <property type="evidence" value="ECO:0007669"/>
    <property type="project" value="TreeGrafter"/>
</dbReference>
<keyword evidence="14" id="KW-1185">Reference proteome</keyword>
<dbReference type="GO" id="GO:0019646">
    <property type="term" value="P:aerobic electron transport chain"/>
    <property type="evidence" value="ECO:0007669"/>
    <property type="project" value="TreeGrafter"/>
</dbReference>
<evidence type="ECO:0000256" key="6">
    <source>
        <dbReference type="ARBA" id="ARBA00022692"/>
    </source>
</evidence>
<evidence type="ECO:0000256" key="4">
    <source>
        <dbReference type="ARBA" id="ARBA00022475"/>
    </source>
</evidence>
<dbReference type="InterPro" id="IPR003317">
    <property type="entry name" value="Cyt-d_oxidase_su2"/>
</dbReference>
<dbReference type="PANTHER" id="PTHR43141:SF5">
    <property type="entry name" value="CYTOCHROME BD-I UBIQUINOL OXIDASE SUBUNIT 2"/>
    <property type="match status" value="1"/>
</dbReference>
<feature type="transmembrane region" description="Helical" evidence="12">
    <location>
        <begin position="291"/>
        <end position="317"/>
    </location>
</feature>
<feature type="transmembrane region" description="Helical" evidence="12">
    <location>
        <begin position="119"/>
        <end position="141"/>
    </location>
</feature>
<keyword evidence="9 12" id="KW-1133">Transmembrane helix</keyword>
<dbReference type="GO" id="GO:0005886">
    <property type="term" value="C:plasma membrane"/>
    <property type="evidence" value="ECO:0007669"/>
    <property type="project" value="UniProtKB-SubCell"/>
</dbReference>
<reference evidence="14" key="1">
    <citation type="submission" date="2016-09" db="EMBL/GenBank/DDBJ databases">
        <authorList>
            <person name="Varghese N."/>
            <person name="Submissions S."/>
        </authorList>
    </citation>
    <scope>NUCLEOTIDE SEQUENCE [LARGE SCALE GENOMIC DNA]</scope>
    <source>
        <strain evidence="14">ANC 3699</strain>
    </source>
</reference>
<keyword evidence="6 12" id="KW-0812">Transmembrane</keyword>
<dbReference type="GO" id="GO:0009055">
    <property type="term" value="F:electron transfer activity"/>
    <property type="evidence" value="ECO:0007669"/>
    <property type="project" value="TreeGrafter"/>
</dbReference>
<sequence length="381" mass="41681">MIEYELLKVIWWVLVGVLLIGFALTDGFDMGSMAIMPFVAKNDQERRAAINTIAPHWDGNQVWFITAGGALFAAWPMVYAVAFSGLYWALLLVLFALFLRPVGFDYRSKLENTKWRNAWDWALCIGGAVPALVFGVAFGNLFLGLPFEMDSTLRSQYTGSFFALLNPFALLAGVVSLSMLCAHGSTWLMMRTDGALHQRSQKSALLSGVVYLFAFILAGAWLYLGGIEGYSYAQPVDVNSALNPLAKEVVTNANHGWLNNYTAYPVTMLAPIVGIFGGLLLIIAAKANKAALSFIGSSLAIVGTILTAGFALFPFLLPSSLNPASSLTMWDAVSSHMTLGVMFVAACIFVPIILCYTLWSYYKMWGKITNQHIEANSHSLY</sequence>
<comment type="subcellular location">
    <subcellularLocation>
        <location evidence="1">Cell membrane</location>
        <topology evidence="1">Multi-pass membrane protein</topology>
    </subcellularLocation>
</comment>
<dbReference type="Proteomes" id="UP000242317">
    <property type="component" value="Unassembled WGS sequence"/>
</dbReference>
<evidence type="ECO:0000256" key="10">
    <source>
        <dbReference type="ARBA" id="ARBA00023004"/>
    </source>
</evidence>
<dbReference type="GO" id="GO:0070069">
    <property type="term" value="C:cytochrome complex"/>
    <property type="evidence" value="ECO:0007669"/>
    <property type="project" value="TreeGrafter"/>
</dbReference>
<evidence type="ECO:0000313" key="14">
    <source>
        <dbReference type="Proteomes" id="UP000242317"/>
    </source>
</evidence>
<evidence type="ECO:0000256" key="12">
    <source>
        <dbReference type="SAM" id="Phobius"/>
    </source>
</evidence>
<keyword evidence="7" id="KW-0479">Metal-binding</keyword>
<keyword evidence="8" id="KW-0249">Electron transport</keyword>
<feature type="transmembrane region" description="Helical" evidence="12">
    <location>
        <begin position="203"/>
        <end position="224"/>
    </location>
</feature>
<dbReference type="AlphaFoldDB" id="A0A1G6HF83"/>
<evidence type="ECO:0000256" key="5">
    <source>
        <dbReference type="ARBA" id="ARBA00022617"/>
    </source>
</evidence>
<dbReference type="OrthoDB" id="9776710at2"/>
<dbReference type="GO" id="GO:0046872">
    <property type="term" value="F:metal ion binding"/>
    <property type="evidence" value="ECO:0007669"/>
    <property type="project" value="UniProtKB-KW"/>
</dbReference>
<dbReference type="EMBL" id="FMYK01000002">
    <property type="protein sequence ID" value="SDB92814.1"/>
    <property type="molecule type" value="Genomic_DNA"/>
</dbReference>
<name>A0A1G6HF83_9GAMM</name>
<accession>A0A1G6HF83</accession>
<evidence type="ECO:0000256" key="7">
    <source>
        <dbReference type="ARBA" id="ARBA00022723"/>
    </source>
</evidence>
<dbReference type="RefSeq" id="WP_092616518.1">
    <property type="nucleotide sequence ID" value="NZ_FMYK01000002.1"/>
</dbReference>
<proteinExistence type="inferred from homology"/>
<comment type="similarity">
    <text evidence="2">Belongs to the cytochrome ubiquinol oxidase subunit 2 family.</text>
</comment>
<keyword evidence="10" id="KW-0408">Iron</keyword>
<gene>
    <name evidence="13" type="ORF">SAMN05421749_102166</name>
</gene>
<dbReference type="PANTHER" id="PTHR43141">
    <property type="entry name" value="CYTOCHROME BD2 SUBUNIT II"/>
    <property type="match status" value="1"/>
</dbReference>
<evidence type="ECO:0000256" key="2">
    <source>
        <dbReference type="ARBA" id="ARBA00007543"/>
    </source>
</evidence>
<evidence type="ECO:0000256" key="1">
    <source>
        <dbReference type="ARBA" id="ARBA00004651"/>
    </source>
</evidence>
<keyword evidence="11 12" id="KW-0472">Membrane</keyword>
<feature type="transmembrane region" description="Helical" evidence="12">
    <location>
        <begin position="161"/>
        <end position="182"/>
    </location>
</feature>
<feature type="transmembrane region" description="Helical" evidence="12">
    <location>
        <begin position="337"/>
        <end position="359"/>
    </location>
</feature>
<dbReference type="Pfam" id="PF02322">
    <property type="entry name" value="Cyt_bd_oxida_II"/>
    <property type="match status" value="1"/>
</dbReference>
<evidence type="ECO:0000256" key="8">
    <source>
        <dbReference type="ARBA" id="ARBA00022982"/>
    </source>
</evidence>
<keyword evidence="4" id="KW-1003">Cell membrane</keyword>
<keyword evidence="3" id="KW-0813">Transport</keyword>
<evidence type="ECO:0000313" key="13">
    <source>
        <dbReference type="EMBL" id="SDB92814.1"/>
    </source>
</evidence>
<feature type="transmembrane region" description="Helical" evidence="12">
    <location>
        <begin position="263"/>
        <end position="284"/>
    </location>
</feature>
<keyword evidence="5" id="KW-0349">Heme</keyword>
<dbReference type="NCBIfam" id="TIGR00203">
    <property type="entry name" value="cydB"/>
    <property type="match status" value="1"/>
</dbReference>